<dbReference type="AlphaFoldDB" id="A0AAD3YDZ3"/>
<keyword evidence="3" id="KW-1185">Reference proteome</keyword>
<name>A0AAD3YDZ3_9TREE</name>
<reference evidence="2" key="2">
    <citation type="submission" date="2023-06" db="EMBL/GenBank/DDBJ databases">
        <authorList>
            <person name="Kobayashi Y."/>
            <person name="Kayamori A."/>
            <person name="Aoki K."/>
            <person name="Shiwa Y."/>
            <person name="Fujita N."/>
            <person name="Sugita T."/>
            <person name="Iwasaki W."/>
            <person name="Tanaka N."/>
            <person name="Takashima M."/>
        </authorList>
    </citation>
    <scope>NUCLEOTIDE SEQUENCE</scope>
    <source>
        <strain evidence="2">HIS016</strain>
    </source>
</reference>
<evidence type="ECO:0000313" key="3">
    <source>
        <dbReference type="Proteomes" id="UP001222932"/>
    </source>
</evidence>
<organism evidence="2 3">
    <name type="scientific">Cutaneotrichosporon spelunceum</name>
    <dbReference type="NCBI Taxonomy" id="1672016"/>
    <lineage>
        <taxon>Eukaryota</taxon>
        <taxon>Fungi</taxon>
        <taxon>Dikarya</taxon>
        <taxon>Basidiomycota</taxon>
        <taxon>Agaricomycotina</taxon>
        <taxon>Tremellomycetes</taxon>
        <taxon>Trichosporonales</taxon>
        <taxon>Trichosporonaceae</taxon>
        <taxon>Cutaneotrichosporon</taxon>
    </lineage>
</organism>
<evidence type="ECO:0000256" key="1">
    <source>
        <dbReference type="SAM" id="MobiDB-lite"/>
    </source>
</evidence>
<dbReference type="Proteomes" id="UP001222932">
    <property type="component" value="Unassembled WGS sequence"/>
</dbReference>
<sequence length="263" mass="28753">MAPIRNPKPFLNALLKLRLLPEAHELVQGTLVCSKCRTFKHGCKLLPQPERPARKANKGKQVRGIGNREQQPVPAPAAKVDDHLEFNLDHLAFQVLAEPAALLPGLEPRLADDDNFDFQPELDPGVVDHILALPLGMETVAVPFEYVDDHPPEQQPTLDIATVEQQSSLDIASFEQLMEFLGQYTDQEPVAGGDDYVNNLEGLAPALPEFVPNAAVVDPRPPQFGQPAAPPHFPPWAGPAFPAPVRITGVLANSVHPDCGHWF</sequence>
<accession>A0AAD3YDZ3</accession>
<comment type="caution">
    <text evidence="2">The sequence shown here is derived from an EMBL/GenBank/DDBJ whole genome shotgun (WGS) entry which is preliminary data.</text>
</comment>
<evidence type="ECO:0000313" key="2">
    <source>
        <dbReference type="EMBL" id="GMK59735.1"/>
    </source>
</evidence>
<reference evidence="2" key="1">
    <citation type="journal article" date="2023" name="BMC Genomics">
        <title>Chromosome-level genome assemblies of Cutaneotrichosporon spp. (Trichosporonales, Basidiomycota) reveal imbalanced evolution between nucleotide sequences and chromosome synteny.</title>
        <authorList>
            <person name="Kobayashi Y."/>
            <person name="Kayamori A."/>
            <person name="Aoki K."/>
            <person name="Shiwa Y."/>
            <person name="Matsutani M."/>
            <person name="Fujita N."/>
            <person name="Sugita T."/>
            <person name="Iwasaki W."/>
            <person name="Tanaka N."/>
            <person name="Takashima M."/>
        </authorList>
    </citation>
    <scope>NUCLEOTIDE SEQUENCE</scope>
    <source>
        <strain evidence="2">HIS016</strain>
    </source>
</reference>
<proteinExistence type="predicted"/>
<dbReference type="EMBL" id="BTCM01000008">
    <property type="protein sequence ID" value="GMK59735.1"/>
    <property type="molecule type" value="Genomic_DNA"/>
</dbReference>
<gene>
    <name evidence="2" type="ORF">CspeluHIS016_0803410</name>
</gene>
<feature type="region of interest" description="Disordered" evidence="1">
    <location>
        <begin position="48"/>
        <end position="76"/>
    </location>
</feature>
<protein>
    <submittedName>
        <fullName evidence="2">Uncharacterized protein</fullName>
    </submittedName>
</protein>